<keyword evidence="10" id="KW-1185">Reference proteome</keyword>
<keyword evidence="2" id="KW-0808">Transferase</keyword>
<dbReference type="InterPro" id="IPR027417">
    <property type="entry name" value="P-loop_NTPase"/>
</dbReference>
<evidence type="ECO:0000256" key="8">
    <source>
        <dbReference type="ARBA" id="ARBA00023180"/>
    </source>
</evidence>
<name>A0A927C3Y8_9BACL</name>
<keyword evidence="5" id="KW-1133">Transmembrane helix</keyword>
<keyword evidence="8" id="KW-0325">Glycoprotein</keyword>
<keyword evidence="7" id="KW-0472">Membrane</keyword>
<evidence type="ECO:0000256" key="4">
    <source>
        <dbReference type="ARBA" id="ARBA00022968"/>
    </source>
</evidence>
<keyword evidence="6" id="KW-0333">Golgi apparatus</keyword>
<comment type="caution">
    <text evidence="9">The sequence shown here is derived from an EMBL/GenBank/DDBJ whole genome shotgun (WGS) entry which is preliminary data.</text>
</comment>
<evidence type="ECO:0000313" key="9">
    <source>
        <dbReference type="EMBL" id="MBD2860894.1"/>
    </source>
</evidence>
<keyword evidence="4" id="KW-0735">Signal-anchor</keyword>
<dbReference type="Pfam" id="PF06990">
    <property type="entry name" value="Gal-3-0_sulfotr"/>
    <property type="match status" value="1"/>
</dbReference>
<evidence type="ECO:0000256" key="2">
    <source>
        <dbReference type="ARBA" id="ARBA00022679"/>
    </source>
</evidence>
<dbReference type="InterPro" id="IPR009729">
    <property type="entry name" value="Gal-3-0_sulfotransfrase"/>
</dbReference>
<dbReference type="GO" id="GO:0016020">
    <property type="term" value="C:membrane"/>
    <property type="evidence" value="ECO:0007669"/>
    <property type="project" value="InterPro"/>
</dbReference>
<dbReference type="Gene3D" id="3.40.50.300">
    <property type="entry name" value="P-loop containing nucleotide triphosphate hydrolases"/>
    <property type="match status" value="1"/>
</dbReference>
<organism evidence="9 10">
    <name type="scientific">Paenibacillus oceani</name>
    <dbReference type="NCBI Taxonomy" id="2772510"/>
    <lineage>
        <taxon>Bacteria</taxon>
        <taxon>Bacillati</taxon>
        <taxon>Bacillota</taxon>
        <taxon>Bacilli</taxon>
        <taxon>Bacillales</taxon>
        <taxon>Paenibacillaceae</taxon>
        <taxon>Paenibacillus</taxon>
    </lineage>
</organism>
<evidence type="ECO:0000256" key="5">
    <source>
        <dbReference type="ARBA" id="ARBA00022989"/>
    </source>
</evidence>
<evidence type="ECO:0000313" key="10">
    <source>
        <dbReference type="Proteomes" id="UP000639396"/>
    </source>
</evidence>
<accession>A0A927C3Y8</accession>
<dbReference type="SUPFAM" id="SSF52540">
    <property type="entry name" value="P-loop containing nucleoside triphosphate hydrolases"/>
    <property type="match status" value="1"/>
</dbReference>
<dbReference type="EMBL" id="JACXJA010000003">
    <property type="protein sequence ID" value="MBD2860894.1"/>
    <property type="molecule type" value="Genomic_DNA"/>
</dbReference>
<dbReference type="RefSeq" id="WP_190924415.1">
    <property type="nucleotide sequence ID" value="NZ_JACXJA010000003.1"/>
</dbReference>
<dbReference type="InterPro" id="IPR053259">
    <property type="entry name" value="Golvesin-related_Golgi"/>
</dbReference>
<keyword evidence="3" id="KW-0812">Transmembrane</keyword>
<comment type="subcellular location">
    <subcellularLocation>
        <location evidence="1">Golgi apparatus membrane</location>
        <topology evidence="1">Single-pass type II membrane protein</topology>
    </subcellularLocation>
</comment>
<dbReference type="AlphaFoldDB" id="A0A927C3Y8"/>
<reference evidence="9" key="1">
    <citation type="submission" date="2020-09" db="EMBL/GenBank/DDBJ databases">
        <title>A novel bacterium of genus Paenibacillus, isolated from South China Sea.</title>
        <authorList>
            <person name="Huang H."/>
            <person name="Mo K."/>
            <person name="Hu Y."/>
        </authorList>
    </citation>
    <scope>NUCLEOTIDE SEQUENCE</scope>
    <source>
        <strain evidence="9">IB182363</strain>
    </source>
</reference>
<proteinExistence type="predicted"/>
<dbReference type="PANTHER" id="PTHR32301:SF6">
    <property type="entry name" value="GOLVESIN-RELATED"/>
    <property type="match status" value="1"/>
</dbReference>
<dbReference type="GO" id="GO:0001733">
    <property type="term" value="F:galactosylceramide sulfotransferase activity"/>
    <property type="evidence" value="ECO:0007669"/>
    <property type="project" value="InterPro"/>
</dbReference>
<evidence type="ECO:0000256" key="7">
    <source>
        <dbReference type="ARBA" id="ARBA00023136"/>
    </source>
</evidence>
<protein>
    <submittedName>
        <fullName evidence="9">Sulfotransferase family 2 domain-containing protein</fullName>
    </submittedName>
</protein>
<dbReference type="GO" id="GO:0009247">
    <property type="term" value="P:glycolipid biosynthetic process"/>
    <property type="evidence" value="ECO:0007669"/>
    <property type="project" value="InterPro"/>
</dbReference>
<dbReference type="PANTHER" id="PTHR32301">
    <property type="entry name" value="COUNTIN RECEPTOR CNR3-RELATED"/>
    <property type="match status" value="1"/>
</dbReference>
<evidence type="ECO:0000256" key="1">
    <source>
        <dbReference type="ARBA" id="ARBA00004323"/>
    </source>
</evidence>
<gene>
    <name evidence="9" type="ORF">IDH45_02695</name>
</gene>
<sequence length="239" mass="28320">MEQDGREADPILIVMHIPKTAGSTMRTFILDQYEPGQVYRSYREYGYGKQDRFTVQTRCIIGHEPFGTHHLKLTKPYTYVTMLRDPVERVLSEFYYLKRWPRHDLYISAELEKRNWDLDYYLGSTDERFLNRTFNTQTRYAAGQRSPESPDLEQAKANLSRYFSVVGITDMFDDSLSMMKRQFGWSDAPYRKRNVAPDQPEMERPSEEQIARIAAMNELDIQLYEWGKANILSRLQERL</sequence>
<evidence type="ECO:0000256" key="6">
    <source>
        <dbReference type="ARBA" id="ARBA00023034"/>
    </source>
</evidence>
<dbReference type="Proteomes" id="UP000639396">
    <property type="component" value="Unassembled WGS sequence"/>
</dbReference>
<evidence type="ECO:0000256" key="3">
    <source>
        <dbReference type="ARBA" id="ARBA00022692"/>
    </source>
</evidence>